<evidence type="ECO:0000256" key="1">
    <source>
        <dbReference type="SAM" id="MobiDB-lite"/>
    </source>
</evidence>
<sequence>MNTSNVILAAKANSGKSTNNVWVVYTSDNSSDKMYCTSAYKAMRLAFLLKKRLGLNISDNCLARLSQEIAKAKGATAPMAQEVQKPEPAPVEEKPKKKRGRKPKAEKAA</sequence>
<proteinExistence type="predicted"/>
<dbReference type="GeneID" id="78337715"/>
<dbReference type="AlphaFoldDB" id="G6AZY3"/>
<dbReference type="Proteomes" id="UP000004407">
    <property type="component" value="Unassembled WGS sequence"/>
</dbReference>
<accession>G6AZY3</accession>
<reference evidence="2 3" key="1">
    <citation type="submission" date="2011-08" db="EMBL/GenBank/DDBJ databases">
        <authorList>
            <person name="Weinstock G."/>
            <person name="Sodergren E."/>
            <person name="Clifton S."/>
            <person name="Fulton L."/>
            <person name="Fulton B."/>
            <person name="Courtney L."/>
            <person name="Fronick C."/>
            <person name="Harrison M."/>
            <person name="Strong C."/>
            <person name="Farmer C."/>
            <person name="Delahaunty K."/>
            <person name="Markovic C."/>
            <person name="Hall O."/>
            <person name="Minx P."/>
            <person name="Tomlinson C."/>
            <person name="Mitreva M."/>
            <person name="Hou S."/>
            <person name="Chen J."/>
            <person name="Wollam A."/>
            <person name="Pepin K.H."/>
            <person name="Johnson M."/>
            <person name="Bhonagiri V."/>
            <person name="Zhang X."/>
            <person name="Suruliraj S."/>
            <person name="Warren W."/>
            <person name="Chinwalla A."/>
            <person name="Mardis E.R."/>
            <person name="Wilson R.K."/>
        </authorList>
    </citation>
    <scope>NUCLEOTIDE SEQUENCE [LARGE SCALE GENOMIC DNA]</scope>
    <source>
        <strain evidence="2 3">DSM 18206</strain>
    </source>
</reference>
<evidence type="ECO:0000313" key="3">
    <source>
        <dbReference type="Proteomes" id="UP000004407"/>
    </source>
</evidence>
<name>G6AZY3_9BACT</name>
<evidence type="ECO:0000313" key="2">
    <source>
        <dbReference type="EMBL" id="EHJ38046.1"/>
    </source>
</evidence>
<dbReference type="EMBL" id="AFZZ01000189">
    <property type="protein sequence ID" value="EHJ38046.1"/>
    <property type="molecule type" value="Genomic_DNA"/>
</dbReference>
<feature type="region of interest" description="Disordered" evidence="1">
    <location>
        <begin position="73"/>
        <end position="109"/>
    </location>
</feature>
<dbReference type="HOGENOM" id="CLU_2181520_0_0_10"/>
<dbReference type="PATRIC" id="fig|1002367.3.peg.1778"/>
<organism evidence="2 3">
    <name type="scientific">Leyella stercorea DSM 18206</name>
    <dbReference type="NCBI Taxonomy" id="1002367"/>
    <lineage>
        <taxon>Bacteria</taxon>
        <taxon>Pseudomonadati</taxon>
        <taxon>Bacteroidota</taxon>
        <taxon>Bacteroidia</taxon>
        <taxon>Bacteroidales</taxon>
        <taxon>Prevotellaceae</taxon>
        <taxon>Leyella</taxon>
    </lineage>
</organism>
<protein>
    <submittedName>
        <fullName evidence="2">Uncharacterized protein</fullName>
    </submittedName>
</protein>
<gene>
    <name evidence="2" type="ORF">HMPREF0673_02200</name>
</gene>
<comment type="caution">
    <text evidence="2">The sequence shown here is derived from an EMBL/GenBank/DDBJ whole genome shotgun (WGS) entry which is preliminary data.</text>
</comment>
<dbReference type="RefSeq" id="WP_007901487.1">
    <property type="nucleotide sequence ID" value="NZ_JH379449.1"/>
</dbReference>